<name>I0FEH7_BORCA</name>
<dbReference type="HOGENOM" id="CLU_054711_2_0_12"/>
<reference evidence="9 10" key="1">
    <citation type="journal article" date="2012" name="J. Bacteriol.">
        <title>Complete Genome Sequence of Borrelia crocidurae.</title>
        <authorList>
            <person name="Elbir H."/>
            <person name="Gimenez G."/>
            <person name="Robert C."/>
            <person name="Bergstrom S."/>
            <person name="Cutler S."/>
            <person name="Raoult D."/>
            <person name="Drancourt M."/>
        </authorList>
    </citation>
    <scope>NUCLEOTIDE SEQUENCE [LARGE SCALE GENOMIC DNA]</scope>
    <source>
        <strain evidence="9 10">Achema</strain>
        <plasmid evidence="10">unnamed12</plasmid>
    </source>
</reference>
<evidence type="ECO:0000256" key="8">
    <source>
        <dbReference type="RuleBase" id="RU363105"/>
    </source>
</evidence>
<proteinExistence type="predicted"/>
<evidence type="ECO:0000256" key="3">
    <source>
        <dbReference type="ARBA" id="ARBA00022729"/>
    </source>
</evidence>
<organism evidence="9 10">
    <name type="scientific">Borrelia crocidurae (strain Achema)</name>
    <dbReference type="NCBI Taxonomy" id="1155096"/>
    <lineage>
        <taxon>Bacteria</taxon>
        <taxon>Pseudomonadati</taxon>
        <taxon>Spirochaetota</taxon>
        <taxon>Spirochaetia</taxon>
        <taxon>Spirochaetales</taxon>
        <taxon>Borreliaceae</taxon>
        <taxon>Borrelia</taxon>
    </lineage>
</organism>
<dbReference type="GO" id="GO:0009279">
    <property type="term" value="C:cell outer membrane"/>
    <property type="evidence" value="ECO:0007669"/>
    <property type="project" value="UniProtKB-SubCell"/>
</dbReference>
<keyword evidence="5 8" id="KW-0564">Palmitate</keyword>
<dbReference type="Proteomes" id="UP000005212">
    <property type="component" value="Plasmid unnamed12"/>
</dbReference>
<gene>
    <name evidence="9" type="ordered locus">Q7M_1427</name>
</gene>
<dbReference type="InterPro" id="IPR000680">
    <property type="entry name" value="Borrelia_lipo"/>
</dbReference>
<accession>I0FEH7</accession>
<keyword evidence="7 8" id="KW-0449">Lipoprotein</keyword>
<evidence type="ECO:0000256" key="6">
    <source>
        <dbReference type="ARBA" id="ARBA00023237"/>
    </source>
</evidence>
<evidence type="ECO:0000256" key="4">
    <source>
        <dbReference type="ARBA" id="ARBA00023136"/>
    </source>
</evidence>
<sequence length="349" mass="34897">MVMGCNSGGVAGGEGTGGGDGSGAKSLSEVLLEVGRSTENVFYSFLGLIADTLGFTAKATTKKSEVGEYFNKLGSKLGEASEELEKVAIKASAGVDKDGVFDKAIKTAVDTAKITLSTLKGHLESLKGIGDGTIVGGAVTGDAAAVGTAGDESSLVAIIKALKLVVQVSEKENVGKLSESDTTLSINGIDNKNGAKILATKNGGNPESADVGKAAAILASVSGKEILKSIVTSKESDLELSGNADANTSAVSFAKGGTAAHLAGASTPKAASVAGGIALRSLIKTGKLGKGAADNATGGGKEVQGVGITAVNKLLNAIEEIVKKTVKNVLEKVKKEVDEARKPKNPVSQ</sequence>
<evidence type="ECO:0000313" key="9">
    <source>
        <dbReference type="EMBL" id="AFI31883.1"/>
    </source>
</evidence>
<dbReference type="Pfam" id="PF00921">
    <property type="entry name" value="Lipoprotein_2"/>
    <property type="match status" value="1"/>
</dbReference>
<dbReference type="SUPFAM" id="SSF74748">
    <property type="entry name" value="Variable surface antigen VlsE"/>
    <property type="match status" value="1"/>
</dbReference>
<evidence type="ECO:0000256" key="7">
    <source>
        <dbReference type="ARBA" id="ARBA00023288"/>
    </source>
</evidence>
<comment type="function">
    <text evidence="1 8">The Vlp and Vsp proteins are antigenically distinct proteins, only one vlp or vsp gene is transcriptionally active at any one time. Switching between these genes is a mechanism of host immune response evasion.</text>
</comment>
<evidence type="ECO:0000256" key="5">
    <source>
        <dbReference type="ARBA" id="ARBA00023139"/>
    </source>
</evidence>
<protein>
    <recommendedName>
        <fullName evidence="8">Variable large protein</fullName>
    </recommendedName>
</protein>
<dbReference type="EMBL" id="CP003438">
    <property type="protein sequence ID" value="AFI31883.1"/>
    <property type="molecule type" value="Genomic_DNA"/>
</dbReference>
<keyword evidence="6 8" id="KW-0998">Cell outer membrane</keyword>
<evidence type="ECO:0000313" key="10">
    <source>
        <dbReference type="Proteomes" id="UP000005212"/>
    </source>
</evidence>
<comment type="subcellular location">
    <subcellularLocation>
        <location evidence="2 8">Cell outer membrane</location>
        <topology evidence="2 8">Lipid-anchor</topology>
    </subcellularLocation>
</comment>
<reference evidence="10" key="2">
    <citation type="submission" date="2012-03" db="EMBL/GenBank/DDBJ databases">
        <title>Complete genome sequence of Borrelia crocidurae.</title>
        <authorList>
            <person name="Elbir H."/>
            <person name="Gimenez G."/>
            <person name="Robert C."/>
            <person name="Raoult D."/>
            <person name="Drancourt M."/>
        </authorList>
    </citation>
    <scope>NUCLEOTIDE SEQUENCE [LARGE SCALE GENOMIC DNA]</scope>
    <source>
        <strain evidence="10">Achema</strain>
        <plasmid evidence="10">unnamed12</plasmid>
    </source>
</reference>
<dbReference type="KEGG" id="bcw:Q7M_1427"/>
<dbReference type="AlphaFoldDB" id="I0FEH7"/>
<keyword evidence="3" id="KW-0732">Signal</keyword>
<dbReference type="PATRIC" id="fig|1155096.3.peg.1127"/>
<geneLocation type="plasmid" evidence="10">
    <name>unnamed12</name>
</geneLocation>
<evidence type="ECO:0000256" key="1">
    <source>
        <dbReference type="ARBA" id="ARBA00003932"/>
    </source>
</evidence>
<evidence type="ECO:0000256" key="2">
    <source>
        <dbReference type="ARBA" id="ARBA00004459"/>
    </source>
</evidence>
<keyword evidence="9" id="KW-0614">Plasmid</keyword>
<keyword evidence="4 8" id="KW-0472">Membrane</keyword>